<dbReference type="EMBL" id="JABSTU010000005">
    <property type="protein sequence ID" value="KAH8031712.1"/>
    <property type="molecule type" value="Genomic_DNA"/>
</dbReference>
<reference evidence="1" key="1">
    <citation type="journal article" date="2020" name="Cell">
        <title>Large-Scale Comparative Analyses of Tick Genomes Elucidate Their Genetic Diversity and Vector Capacities.</title>
        <authorList>
            <consortium name="Tick Genome and Microbiome Consortium (TIGMIC)"/>
            <person name="Jia N."/>
            <person name="Wang J."/>
            <person name="Shi W."/>
            <person name="Du L."/>
            <person name="Sun Y."/>
            <person name="Zhan W."/>
            <person name="Jiang J.F."/>
            <person name="Wang Q."/>
            <person name="Zhang B."/>
            <person name="Ji P."/>
            <person name="Bell-Sakyi L."/>
            <person name="Cui X.M."/>
            <person name="Yuan T.T."/>
            <person name="Jiang B.G."/>
            <person name="Yang W.F."/>
            <person name="Lam T.T."/>
            <person name="Chang Q.C."/>
            <person name="Ding S.J."/>
            <person name="Wang X.J."/>
            <person name="Zhu J.G."/>
            <person name="Ruan X.D."/>
            <person name="Zhao L."/>
            <person name="Wei J.T."/>
            <person name="Ye R.Z."/>
            <person name="Que T.C."/>
            <person name="Du C.H."/>
            <person name="Zhou Y.H."/>
            <person name="Cheng J.X."/>
            <person name="Dai P.F."/>
            <person name="Guo W.B."/>
            <person name="Han X.H."/>
            <person name="Huang E.J."/>
            <person name="Li L.F."/>
            <person name="Wei W."/>
            <person name="Gao Y.C."/>
            <person name="Liu J.Z."/>
            <person name="Shao H.Z."/>
            <person name="Wang X."/>
            <person name="Wang C.C."/>
            <person name="Yang T.C."/>
            <person name="Huo Q.B."/>
            <person name="Li W."/>
            <person name="Chen H.Y."/>
            <person name="Chen S.E."/>
            <person name="Zhou L.G."/>
            <person name="Ni X.B."/>
            <person name="Tian J.H."/>
            <person name="Sheng Y."/>
            <person name="Liu T."/>
            <person name="Pan Y.S."/>
            <person name="Xia L.Y."/>
            <person name="Li J."/>
            <person name="Zhao F."/>
            <person name="Cao W.C."/>
        </authorList>
    </citation>
    <scope>NUCLEOTIDE SEQUENCE</scope>
    <source>
        <strain evidence="1">Rmic-2018</strain>
    </source>
</reference>
<organism evidence="1 2">
    <name type="scientific">Rhipicephalus microplus</name>
    <name type="common">Cattle tick</name>
    <name type="synonym">Boophilus microplus</name>
    <dbReference type="NCBI Taxonomy" id="6941"/>
    <lineage>
        <taxon>Eukaryota</taxon>
        <taxon>Metazoa</taxon>
        <taxon>Ecdysozoa</taxon>
        <taxon>Arthropoda</taxon>
        <taxon>Chelicerata</taxon>
        <taxon>Arachnida</taxon>
        <taxon>Acari</taxon>
        <taxon>Parasitiformes</taxon>
        <taxon>Ixodida</taxon>
        <taxon>Ixodoidea</taxon>
        <taxon>Ixodidae</taxon>
        <taxon>Rhipicephalinae</taxon>
        <taxon>Rhipicephalus</taxon>
        <taxon>Boophilus</taxon>
    </lineage>
</organism>
<sequence length="102" mass="11292">MRGSATVRMSAPNQVPQSSRLVAQPTLLLFIHARLSVFCAAKPTRQVTKPVLNSTRHLAFSFIVAKKKLSANNNGTSKRQHPRKMLIRNARRSSLATFIPAV</sequence>
<reference evidence="1" key="2">
    <citation type="submission" date="2021-09" db="EMBL/GenBank/DDBJ databases">
        <authorList>
            <person name="Jia N."/>
            <person name="Wang J."/>
            <person name="Shi W."/>
            <person name="Du L."/>
            <person name="Sun Y."/>
            <person name="Zhan W."/>
            <person name="Jiang J."/>
            <person name="Wang Q."/>
            <person name="Zhang B."/>
            <person name="Ji P."/>
            <person name="Sakyi L.B."/>
            <person name="Cui X."/>
            <person name="Yuan T."/>
            <person name="Jiang B."/>
            <person name="Yang W."/>
            <person name="Lam T.T.-Y."/>
            <person name="Chang Q."/>
            <person name="Ding S."/>
            <person name="Wang X."/>
            <person name="Zhu J."/>
            <person name="Ruan X."/>
            <person name="Zhao L."/>
            <person name="Wei J."/>
            <person name="Que T."/>
            <person name="Du C."/>
            <person name="Cheng J."/>
            <person name="Dai P."/>
            <person name="Han X."/>
            <person name="Huang E."/>
            <person name="Gao Y."/>
            <person name="Liu J."/>
            <person name="Shao H."/>
            <person name="Ye R."/>
            <person name="Li L."/>
            <person name="Wei W."/>
            <person name="Wang X."/>
            <person name="Wang C."/>
            <person name="Huo Q."/>
            <person name="Li W."/>
            <person name="Guo W."/>
            <person name="Chen H."/>
            <person name="Chen S."/>
            <person name="Zhou L."/>
            <person name="Zhou L."/>
            <person name="Ni X."/>
            <person name="Tian J."/>
            <person name="Zhou Y."/>
            <person name="Sheng Y."/>
            <person name="Liu T."/>
            <person name="Pan Y."/>
            <person name="Xia L."/>
            <person name="Li J."/>
            <person name="Zhao F."/>
            <person name="Cao W."/>
        </authorList>
    </citation>
    <scope>NUCLEOTIDE SEQUENCE</scope>
    <source>
        <strain evidence="1">Rmic-2018</strain>
        <tissue evidence="1">Larvae</tissue>
    </source>
</reference>
<protein>
    <submittedName>
        <fullName evidence="1">Uncharacterized protein</fullName>
    </submittedName>
</protein>
<evidence type="ECO:0000313" key="2">
    <source>
        <dbReference type="Proteomes" id="UP000821866"/>
    </source>
</evidence>
<dbReference type="AlphaFoldDB" id="A0A9J6EC99"/>
<keyword evidence="2" id="KW-1185">Reference proteome</keyword>
<accession>A0A9J6EC99</accession>
<proteinExistence type="predicted"/>
<dbReference type="Proteomes" id="UP000821866">
    <property type="component" value="Chromosome 3"/>
</dbReference>
<name>A0A9J6EC99_RHIMP</name>
<evidence type="ECO:0000313" key="1">
    <source>
        <dbReference type="EMBL" id="KAH8031712.1"/>
    </source>
</evidence>
<gene>
    <name evidence="1" type="ORF">HPB51_020209</name>
</gene>
<comment type="caution">
    <text evidence="1">The sequence shown here is derived from an EMBL/GenBank/DDBJ whole genome shotgun (WGS) entry which is preliminary data.</text>
</comment>